<accession>A0A0J1CXR9</accession>
<keyword evidence="2" id="KW-1185">Reference proteome</keyword>
<name>A0A0J1CXR9_9BURK</name>
<evidence type="ECO:0000313" key="2">
    <source>
        <dbReference type="Proteomes" id="UP000035963"/>
    </source>
</evidence>
<organism evidence="1 2">
    <name type="scientific">Caballeronia mineralivorans PML1(12)</name>
    <dbReference type="NCBI Taxonomy" id="908627"/>
    <lineage>
        <taxon>Bacteria</taxon>
        <taxon>Pseudomonadati</taxon>
        <taxon>Pseudomonadota</taxon>
        <taxon>Betaproteobacteria</taxon>
        <taxon>Burkholderiales</taxon>
        <taxon>Burkholderiaceae</taxon>
        <taxon>Caballeronia</taxon>
    </lineage>
</organism>
<comment type="caution">
    <text evidence="1">The sequence shown here is derived from an EMBL/GenBank/DDBJ whole genome shotgun (WGS) entry which is preliminary data.</text>
</comment>
<proteinExistence type="predicted"/>
<evidence type="ECO:0000313" key="1">
    <source>
        <dbReference type="EMBL" id="KLU25146.1"/>
    </source>
</evidence>
<dbReference type="EMBL" id="AEJF01000104">
    <property type="protein sequence ID" value="KLU25146.1"/>
    <property type="molecule type" value="Genomic_DNA"/>
</dbReference>
<dbReference type="Proteomes" id="UP000035963">
    <property type="component" value="Unassembled WGS sequence"/>
</dbReference>
<gene>
    <name evidence="1" type="ORF">EOS_16260</name>
</gene>
<sequence length="88" mass="9937">MVPVAAFVVVLACAPWGWKILRSGRVFFEACPAASARSASGVPQEIVLVHSTLQQVSRLSNPMLRSQRYIGWVRKKLSCSRFQYRQTR</sequence>
<protein>
    <submittedName>
        <fullName evidence="1">Uncharacterized protein</fullName>
    </submittedName>
</protein>
<reference evidence="1 2" key="1">
    <citation type="journal article" date="2015" name="Genome Announc.">
        <title>Draft Genome Sequence of Burkholderia sp. Strain PML1(12), an Ectomycorrhizosphere-Inhabiting Bacterium with Effective Mineral-Weathering Ability.</title>
        <authorList>
            <person name="Uroz S."/>
            <person name="Oger P."/>
        </authorList>
    </citation>
    <scope>NUCLEOTIDE SEQUENCE [LARGE SCALE GENOMIC DNA]</scope>
    <source>
        <strain evidence="2">PML1(12)</strain>
    </source>
</reference>
<dbReference type="AlphaFoldDB" id="A0A0J1CXR9"/>
<dbReference type="PATRIC" id="fig|908627.4.peg.3635"/>
<dbReference type="RefSeq" id="WP_047847698.1">
    <property type="nucleotide sequence ID" value="NZ_AEJF01000104.1"/>
</dbReference>